<evidence type="ECO:0000313" key="1">
    <source>
        <dbReference type="EMBL" id="WEK18845.1"/>
    </source>
</evidence>
<dbReference type="Gene3D" id="3.40.50.300">
    <property type="entry name" value="P-loop containing nucleotide triphosphate hydrolases"/>
    <property type="match status" value="1"/>
</dbReference>
<gene>
    <name evidence="1" type="ORF">P0Y49_18885</name>
</gene>
<evidence type="ECO:0000313" key="2">
    <source>
        <dbReference type="Proteomes" id="UP001214530"/>
    </source>
</evidence>
<reference evidence="1" key="1">
    <citation type="submission" date="2023-03" db="EMBL/GenBank/DDBJ databases">
        <title>Andean soil-derived lignocellulolytic bacterial consortium as a source of novel taxa and putative plastic-active enzymes.</title>
        <authorList>
            <person name="Diaz-Garcia L."/>
            <person name="Chuvochina M."/>
            <person name="Feuerriegel G."/>
            <person name="Bunk B."/>
            <person name="Sproer C."/>
            <person name="Streit W.R."/>
            <person name="Rodriguez L.M."/>
            <person name="Overmann J."/>
            <person name="Jimenez D.J."/>
        </authorList>
    </citation>
    <scope>NUCLEOTIDE SEQUENCE</scope>
    <source>
        <strain evidence="1">MAG 3858</strain>
    </source>
</reference>
<dbReference type="EMBL" id="CP119313">
    <property type="protein sequence ID" value="WEK18845.1"/>
    <property type="molecule type" value="Genomic_DNA"/>
</dbReference>
<dbReference type="AlphaFoldDB" id="A0AAJ5W771"/>
<dbReference type="InterPro" id="IPR027417">
    <property type="entry name" value="P-loop_NTPase"/>
</dbReference>
<accession>A0AAJ5W771</accession>
<dbReference type="SUPFAM" id="SSF52540">
    <property type="entry name" value="P-loop containing nucleoside triphosphate hydrolases"/>
    <property type="match status" value="1"/>
</dbReference>
<name>A0AAJ5W771_9SPHI</name>
<dbReference type="Proteomes" id="UP001214530">
    <property type="component" value="Chromosome"/>
</dbReference>
<evidence type="ECO:0008006" key="3">
    <source>
        <dbReference type="Google" id="ProtNLM"/>
    </source>
</evidence>
<sequence>MDEASILNELKGLILIKTGIRTITPADCKRISIEISKALNKNVSETTIKRLFGFAVVKHKFSKFTITTLSEYVSGESLENWPISVSIHPNNAPASWGDLKYRVSKVTDFTLKGVKNRAGMPFQLTISRKFAEHDFEEFLKSNYSFTAFVSQPGYGKTILLSHLAEKFFNNPNYAHPDSAVLFLQAYNFFNAENPNLNFEDQLKNLLNIPKKESLISFIQQNYQQSKGKFVIFLDGFSELNLKKDLKKQLFDSIINFICSIENIDCIKLVMSMRSTIWIRFYELMRHSAYLKTKWFAGNYFNVSEISNVPPLTEKEVDLIVSKIDGQEITNINPKLKLQLKLPFHIQLYYQLKEEDPCFNYSTNITFHELISRFIQENIYRSNYYTEKILFLKKVIQLTNFGKNGASVPKDSLIAELSAFKNAYMELLSDGILMEEKQYEDYHPREYVRFIHPHIFEYFLFIEILEKFHLRVEQDFFQYIQSEHENDPIRFQLLQWAIRFIIRIGDLKSLNYLFDLPLNSFEHNYLILFIAENLKYRSKYSADTNYLIREHKLHDRIIEELINFDFVDPSFREAVEVLVEISDSDEHTLIYQSILAVLDMLSLDENNINARMNKLLNLDRTGWNLDPYEVMQLVYSKITNKPVSNNQLLTKIENILHPFLRESTVLNTRQGIIYLLTIVTNLFYGSDESTIQIINAIIELHPKDFTRRSAFTIFMMNTLALSKSRINPSKKTDQLVRILTRVHENKHRFKVTQHSAVLLKTTLTHQLKNRGEYLLARDYCEDCIQLFKKHRLNYHCIEMYNLMIAIFSDLNSMARINEYKYERLCFMEENKISSRILALPKEFTDFDHR</sequence>
<protein>
    <recommendedName>
        <fullName evidence="3">NACHT domain-containing protein</fullName>
    </recommendedName>
</protein>
<organism evidence="1 2">
    <name type="scientific">Candidatus Pedobacter colombiensis</name>
    <dbReference type="NCBI Taxonomy" id="3121371"/>
    <lineage>
        <taxon>Bacteria</taxon>
        <taxon>Pseudomonadati</taxon>
        <taxon>Bacteroidota</taxon>
        <taxon>Sphingobacteriia</taxon>
        <taxon>Sphingobacteriales</taxon>
        <taxon>Sphingobacteriaceae</taxon>
        <taxon>Pedobacter</taxon>
    </lineage>
</organism>
<proteinExistence type="predicted"/>